<dbReference type="STRING" id="85968.GCA_900073015_00449"/>
<organism evidence="1 2">
    <name type="scientific">Mycolicibacterium brumae</name>
    <dbReference type="NCBI Taxonomy" id="85968"/>
    <lineage>
        <taxon>Bacteria</taxon>
        <taxon>Bacillati</taxon>
        <taxon>Actinomycetota</taxon>
        <taxon>Actinomycetes</taxon>
        <taxon>Mycobacteriales</taxon>
        <taxon>Mycobacteriaceae</taxon>
        <taxon>Mycolicibacterium</taxon>
    </lineage>
</organism>
<gene>
    <name evidence="1" type="ORF">CQY22_011405</name>
</gene>
<sequence>MIIAALLGIGVLSTFLVVARSKSHDFGPVPVATVPAPQAESPDCAKLLDAVPDQLGDYETAEIADPAPAGVAAWRDSGEFPVIMRCGLDRPGDFVVGSPIQQVDDVGWFRVAEGDRVTWYAVDRPVYVALTLPDGSGPAPIQQLSRVIAEVLPAQAIDPAPPR</sequence>
<name>A0A2G5P9B7_9MYCO</name>
<dbReference type="Pfam" id="PF12028">
    <property type="entry name" value="DUF3515"/>
    <property type="match status" value="1"/>
</dbReference>
<dbReference type="AlphaFoldDB" id="A0A2G5P9B7"/>
<dbReference type="Proteomes" id="UP000230551">
    <property type="component" value="Unassembled WGS sequence"/>
</dbReference>
<reference evidence="1 2" key="1">
    <citation type="journal article" date="2017" name="Infect. Genet. Evol.">
        <title>The new phylogeny of the genus Mycobacterium: The old and the news.</title>
        <authorList>
            <person name="Tortoli E."/>
            <person name="Fedrizzi T."/>
            <person name="Meehan C.J."/>
            <person name="Trovato A."/>
            <person name="Grottola A."/>
            <person name="Giacobazzi E."/>
            <person name="Serpini G.F."/>
            <person name="Tagliazucchi S."/>
            <person name="Fabio A."/>
            <person name="Bettua C."/>
            <person name="Bertorelli R."/>
            <person name="Frascaro F."/>
            <person name="De Sanctis V."/>
            <person name="Pecorari M."/>
            <person name="Jousson O."/>
            <person name="Segata N."/>
            <person name="Cirillo D.M."/>
        </authorList>
    </citation>
    <scope>NUCLEOTIDE SEQUENCE [LARGE SCALE GENOMIC DNA]</scope>
    <source>
        <strain evidence="1 2">CIP1034565</strain>
    </source>
</reference>
<accession>A0A2G5P9B7</accession>
<protein>
    <submittedName>
        <fullName evidence="1">DUF3515 domain-containing protein</fullName>
    </submittedName>
</protein>
<comment type="caution">
    <text evidence="1">The sequence shown here is derived from an EMBL/GenBank/DDBJ whole genome shotgun (WGS) entry which is preliminary data.</text>
</comment>
<dbReference type="EMBL" id="PDCN02000013">
    <property type="protein sequence ID" value="PIB74958.1"/>
    <property type="molecule type" value="Genomic_DNA"/>
</dbReference>
<evidence type="ECO:0000313" key="1">
    <source>
        <dbReference type="EMBL" id="PIB74958.1"/>
    </source>
</evidence>
<dbReference type="OrthoDB" id="4422435at2"/>
<dbReference type="RefSeq" id="WP_090585441.1">
    <property type="nucleotide sequence ID" value="NZ_CP104302.1"/>
</dbReference>
<dbReference type="InterPro" id="IPR021903">
    <property type="entry name" value="DUF3515"/>
</dbReference>
<proteinExistence type="predicted"/>
<keyword evidence="2" id="KW-1185">Reference proteome</keyword>
<evidence type="ECO:0000313" key="2">
    <source>
        <dbReference type="Proteomes" id="UP000230551"/>
    </source>
</evidence>